<keyword evidence="9" id="KW-1185">Reference proteome</keyword>
<dbReference type="InterPro" id="IPR016181">
    <property type="entry name" value="Acyl_CoA_acyltransferase"/>
</dbReference>
<evidence type="ECO:0000256" key="3">
    <source>
        <dbReference type="ARBA" id="ARBA00022692"/>
    </source>
</evidence>
<feature type="transmembrane region" description="Helical" evidence="6">
    <location>
        <begin position="396"/>
        <end position="416"/>
    </location>
</feature>
<keyword evidence="5 6" id="KW-0472">Membrane</keyword>
<evidence type="ECO:0000259" key="7">
    <source>
        <dbReference type="Pfam" id="PF09924"/>
    </source>
</evidence>
<dbReference type="Proteomes" id="UP000076609">
    <property type="component" value="Unassembled WGS sequence"/>
</dbReference>
<evidence type="ECO:0000256" key="2">
    <source>
        <dbReference type="ARBA" id="ARBA00022475"/>
    </source>
</evidence>
<feature type="transmembrane region" description="Helical" evidence="6">
    <location>
        <begin position="368"/>
        <end position="389"/>
    </location>
</feature>
<dbReference type="RefSeq" id="WP_066692029.1">
    <property type="nucleotide sequence ID" value="NZ_LQQO01000034.1"/>
</dbReference>
<sequence>MAELRRLLDRYRTPIGVLVVLALIALGFAALQHLTQEIRFADVRAALHDLSVTKIVLALLATAGSYLALTFYDLLALHTIARPLPWRTAALASFTSYTLSHNLGLALLTGGSARYRIYSAAGLDGPDVARVVAIASGTFWAGVVSVTGVALLLHPGALDLAGLKLSATQVQAAGWSIAVLTIALLGACAVVRAPIRLFGFTLPLPSPGLLLLQIAIALVDIACASAALFVLIPGAAPALLPAFILAYTLGIVAAVVTHVPGGIGVFEAVVLAVVPVDRATLFAALIAYRVLYYLLPLGFGVFVLAWHEGARQRRRSSRFLSGVRAVATGVAPLALSVATFMAGAMLLLSGSLPSVRARMGDLAAILPLPMIEFSSIAASLTGTALLLLAPALYRRLDGAFLATRTLLIAAALFSILKGLDYEEATACLTVAALLQWTRSAFYRRTAVTGQPVGPGWVASVAAVIALTIWAGFFAYRHVDYSENLWWKFALHSDAPRFLRATLGVIVMLAGACVWRLMSPTATAARSALSEVDSVTVRRILASANRTDTMLALTGDKRFLLSDAGDAFVMYQVHGASWVVMGDPVGPREAWGELLWNLRDLADRDQGRLLLYQISSPVLDIAIGMGLSIVKYGEDAVVDLTSFTLDTPRLRALRKSERAVARKGARMHIVAASELGPIMDELESVSDEWLQAKAQREKGFSLGHFDRAYLSFFDMAVVTIDDRIVAFANLWLTENRKEASVDLMRHRSDTPPGTMDYLLVNLMLWAQQHGYARFSLGMAPLSGIEDRRLAPAWAKAAAFIFRHGERFYGFRGLRTYKEKFAPGWEPRYIAGPGGVGLLRGLRDLSRLISRPQPALYLPPAPAADTLAPEPKVSQP</sequence>
<dbReference type="SUPFAM" id="SSF55729">
    <property type="entry name" value="Acyl-CoA N-acyltransferases (Nat)"/>
    <property type="match status" value="1"/>
</dbReference>
<comment type="subcellular location">
    <subcellularLocation>
        <location evidence="1">Cell membrane</location>
        <topology evidence="1">Multi-pass membrane protein</topology>
    </subcellularLocation>
</comment>
<gene>
    <name evidence="8" type="ORF">AVT10_04475</name>
</gene>
<proteinExistence type="predicted"/>
<organism evidence="8 9">
    <name type="scientific">Sphingomonas hankookensis</name>
    <dbReference type="NCBI Taxonomy" id="563996"/>
    <lineage>
        <taxon>Bacteria</taxon>
        <taxon>Pseudomonadati</taxon>
        <taxon>Pseudomonadota</taxon>
        <taxon>Alphaproteobacteria</taxon>
        <taxon>Sphingomonadales</taxon>
        <taxon>Sphingomonadaceae</taxon>
        <taxon>Sphingomonas</taxon>
    </lineage>
</organism>
<evidence type="ECO:0000256" key="6">
    <source>
        <dbReference type="SAM" id="Phobius"/>
    </source>
</evidence>
<comment type="caution">
    <text evidence="8">The sequence shown here is derived from an EMBL/GenBank/DDBJ whole genome shotgun (WGS) entry which is preliminary data.</text>
</comment>
<feature type="transmembrane region" description="Helical" evidence="6">
    <location>
        <begin position="55"/>
        <end position="77"/>
    </location>
</feature>
<dbReference type="PANTHER" id="PTHR34697:SF2">
    <property type="entry name" value="PHOSPHATIDYLGLYCEROL LYSYLTRANSFERASE"/>
    <property type="match status" value="1"/>
</dbReference>
<protein>
    <recommendedName>
        <fullName evidence="7">Phosphatidylglycerol lysyltransferase C-terminal domain-containing protein</fullName>
    </recommendedName>
</protein>
<dbReference type="PANTHER" id="PTHR34697">
    <property type="entry name" value="PHOSPHATIDYLGLYCEROL LYSYLTRANSFERASE"/>
    <property type="match status" value="1"/>
</dbReference>
<feature type="transmembrane region" description="Helical" evidence="6">
    <location>
        <begin position="456"/>
        <end position="475"/>
    </location>
</feature>
<evidence type="ECO:0000256" key="4">
    <source>
        <dbReference type="ARBA" id="ARBA00022989"/>
    </source>
</evidence>
<evidence type="ECO:0000313" key="9">
    <source>
        <dbReference type="Proteomes" id="UP000076609"/>
    </source>
</evidence>
<feature type="transmembrane region" description="Helical" evidence="6">
    <location>
        <begin position="325"/>
        <end position="348"/>
    </location>
</feature>
<evidence type="ECO:0000256" key="1">
    <source>
        <dbReference type="ARBA" id="ARBA00004651"/>
    </source>
</evidence>
<feature type="transmembrane region" description="Helical" evidence="6">
    <location>
        <begin position="279"/>
        <end position="304"/>
    </location>
</feature>
<feature type="transmembrane region" description="Helical" evidence="6">
    <location>
        <begin position="15"/>
        <end position="35"/>
    </location>
</feature>
<dbReference type="Pfam" id="PF09924">
    <property type="entry name" value="LPG_synthase_C"/>
    <property type="match status" value="1"/>
</dbReference>
<feature type="transmembrane region" description="Helical" evidence="6">
    <location>
        <begin position="173"/>
        <end position="195"/>
    </location>
</feature>
<keyword evidence="4 6" id="KW-1133">Transmembrane helix</keyword>
<evidence type="ECO:0000256" key="5">
    <source>
        <dbReference type="ARBA" id="ARBA00023136"/>
    </source>
</evidence>
<reference evidence="9" key="1">
    <citation type="submission" date="2016-01" db="EMBL/GenBank/DDBJ databases">
        <title>Draft genome of Chromobacterium sp. F49.</title>
        <authorList>
            <person name="Hong K.W."/>
        </authorList>
    </citation>
    <scope>NUCLEOTIDE SEQUENCE [LARGE SCALE GENOMIC DNA]</scope>
    <source>
        <strain evidence="9">CN3</strain>
    </source>
</reference>
<keyword evidence="3 6" id="KW-0812">Transmembrane</keyword>
<feature type="transmembrane region" description="Helical" evidence="6">
    <location>
        <begin position="210"/>
        <end position="232"/>
    </location>
</feature>
<feature type="transmembrane region" description="Helical" evidence="6">
    <location>
        <begin position="128"/>
        <end position="153"/>
    </location>
</feature>
<accession>A0ABR5YAK6</accession>
<keyword evidence="2" id="KW-1003">Cell membrane</keyword>
<dbReference type="NCBIfam" id="NF033480">
    <property type="entry name" value="bifunc_MprF"/>
    <property type="match status" value="1"/>
</dbReference>
<dbReference type="InterPro" id="IPR024320">
    <property type="entry name" value="LPG_synthase_C"/>
</dbReference>
<dbReference type="InterPro" id="IPR051211">
    <property type="entry name" value="PG_lysyltransferase"/>
</dbReference>
<feature type="domain" description="Phosphatidylglycerol lysyltransferase C-terminal" evidence="7">
    <location>
        <begin position="538"/>
        <end position="829"/>
    </location>
</feature>
<dbReference type="EMBL" id="LQQO01000034">
    <property type="protein sequence ID" value="KZE11509.1"/>
    <property type="molecule type" value="Genomic_DNA"/>
</dbReference>
<feature type="transmembrane region" description="Helical" evidence="6">
    <location>
        <begin position="239"/>
        <end position="259"/>
    </location>
</feature>
<feature type="transmembrane region" description="Helical" evidence="6">
    <location>
        <begin position="496"/>
        <end position="517"/>
    </location>
</feature>
<name>A0ABR5YAK6_9SPHN</name>
<evidence type="ECO:0000313" key="8">
    <source>
        <dbReference type="EMBL" id="KZE11509.1"/>
    </source>
</evidence>
<feature type="transmembrane region" description="Helical" evidence="6">
    <location>
        <begin position="89"/>
        <end position="108"/>
    </location>
</feature>